<dbReference type="EMBL" id="SEYY01000626">
    <property type="protein sequence ID" value="KAB7506839.1"/>
    <property type="molecule type" value="Genomic_DNA"/>
</dbReference>
<accession>A0A5N5TL09</accession>
<name>A0A5N5TL09_9CRUS</name>
<reference evidence="1 2" key="1">
    <citation type="journal article" date="2019" name="PLoS Biol.">
        <title>Sex chromosomes control vertical transmission of feminizing Wolbachia symbionts in an isopod.</title>
        <authorList>
            <person name="Becking T."/>
            <person name="Chebbi M.A."/>
            <person name="Giraud I."/>
            <person name="Moumen B."/>
            <person name="Laverre T."/>
            <person name="Caubet Y."/>
            <person name="Peccoud J."/>
            <person name="Gilbert C."/>
            <person name="Cordaux R."/>
        </authorList>
    </citation>
    <scope>NUCLEOTIDE SEQUENCE [LARGE SCALE GENOMIC DNA]</scope>
    <source>
        <strain evidence="1">ANa2</strain>
        <tissue evidence="1">Whole body excluding digestive tract and cuticle</tissue>
    </source>
</reference>
<dbReference type="Proteomes" id="UP000326759">
    <property type="component" value="Unassembled WGS sequence"/>
</dbReference>
<organism evidence="1 2">
    <name type="scientific">Armadillidium nasatum</name>
    <dbReference type="NCBI Taxonomy" id="96803"/>
    <lineage>
        <taxon>Eukaryota</taxon>
        <taxon>Metazoa</taxon>
        <taxon>Ecdysozoa</taxon>
        <taxon>Arthropoda</taxon>
        <taxon>Crustacea</taxon>
        <taxon>Multicrustacea</taxon>
        <taxon>Malacostraca</taxon>
        <taxon>Eumalacostraca</taxon>
        <taxon>Peracarida</taxon>
        <taxon>Isopoda</taxon>
        <taxon>Oniscidea</taxon>
        <taxon>Crinocheta</taxon>
        <taxon>Armadillidiidae</taxon>
        <taxon>Armadillidium</taxon>
    </lineage>
</organism>
<keyword evidence="2" id="KW-1185">Reference proteome</keyword>
<evidence type="ECO:0000313" key="1">
    <source>
        <dbReference type="EMBL" id="KAB7506839.1"/>
    </source>
</evidence>
<feature type="non-terminal residue" evidence="1">
    <location>
        <position position="78"/>
    </location>
</feature>
<proteinExistence type="predicted"/>
<evidence type="ECO:0000313" key="2">
    <source>
        <dbReference type="Proteomes" id="UP000326759"/>
    </source>
</evidence>
<dbReference type="AlphaFoldDB" id="A0A5N5TL09"/>
<gene>
    <name evidence="1" type="ORF">Anas_07089</name>
</gene>
<comment type="caution">
    <text evidence="1">The sequence shown here is derived from an EMBL/GenBank/DDBJ whole genome shotgun (WGS) entry which is preliminary data.</text>
</comment>
<protein>
    <submittedName>
        <fullName evidence="1">Uncharacterized protein</fullName>
    </submittedName>
</protein>
<sequence>MIIIRKLSLRSRFLQLKTFCSLPTRTKVGYIVGTYENEGKDVELTEAASKINNHCSGGLVQLLNYHMRLMGVKSLEIN</sequence>